<evidence type="ECO:0000256" key="7">
    <source>
        <dbReference type="ARBA" id="ARBA00022807"/>
    </source>
</evidence>
<keyword evidence="5" id="KW-0833">Ubl conjugation pathway</keyword>
<feature type="compositionally biased region" description="Basic and acidic residues" evidence="8">
    <location>
        <begin position="161"/>
        <end position="180"/>
    </location>
</feature>
<feature type="compositionally biased region" description="Polar residues" evidence="8">
    <location>
        <begin position="111"/>
        <end position="137"/>
    </location>
</feature>
<feature type="compositionally biased region" description="Basic and acidic residues" evidence="8">
    <location>
        <begin position="188"/>
        <end position="234"/>
    </location>
</feature>
<dbReference type="InterPro" id="IPR001394">
    <property type="entry name" value="Peptidase_C19_UCH"/>
</dbReference>
<evidence type="ECO:0000313" key="10">
    <source>
        <dbReference type="EMBL" id="KAF9995512.1"/>
    </source>
</evidence>
<dbReference type="GO" id="GO:0016579">
    <property type="term" value="P:protein deubiquitination"/>
    <property type="evidence" value="ECO:0007669"/>
    <property type="project" value="InterPro"/>
</dbReference>
<dbReference type="EMBL" id="JAAAHW010001338">
    <property type="protein sequence ID" value="KAF9995512.1"/>
    <property type="molecule type" value="Genomic_DNA"/>
</dbReference>
<dbReference type="Gene3D" id="3.90.70.10">
    <property type="entry name" value="Cysteine proteinases"/>
    <property type="match status" value="1"/>
</dbReference>
<keyword evidence="7" id="KW-0788">Thiol protease</keyword>
<feature type="compositionally biased region" description="Basic and acidic residues" evidence="8">
    <location>
        <begin position="461"/>
        <end position="474"/>
    </location>
</feature>
<accession>A0A9P6MF17</accession>
<name>A0A9P6MF17_9FUNG</name>
<gene>
    <name evidence="10" type="primary">USP36</name>
    <name evidence="10" type="ORF">BGZ65_008849</name>
</gene>
<comment type="catalytic activity">
    <reaction evidence="1">
        <text>Thiol-dependent hydrolysis of ester, thioester, amide, peptide and isopeptide bonds formed by the C-terminal Gly of ubiquitin (a 76-residue protein attached to proteins as an intracellular targeting signal).</text>
        <dbReference type="EC" id="3.4.19.12"/>
    </reaction>
</comment>
<dbReference type="OrthoDB" id="420187at2759"/>
<dbReference type="AlphaFoldDB" id="A0A9P6MF17"/>
<dbReference type="Proteomes" id="UP000749646">
    <property type="component" value="Unassembled WGS sequence"/>
</dbReference>
<evidence type="ECO:0000259" key="9">
    <source>
        <dbReference type="PROSITE" id="PS50235"/>
    </source>
</evidence>
<evidence type="ECO:0000256" key="3">
    <source>
        <dbReference type="ARBA" id="ARBA00012759"/>
    </source>
</evidence>
<protein>
    <recommendedName>
        <fullName evidence="3">ubiquitinyl hydrolase 1</fullName>
        <ecNumber evidence="3">3.4.19.12</ecNumber>
    </recommendedName>
</protein>
<evidence type="ECO:0000256" key="4">
    <source>
        <dbReference type="ARBA" id="ARBA00022670"/>
    </source>
</evidence>
<evidence type="ECO:0000256" key="2">
    <source>
        <dbReference type="ARBA" id="ARBA00009085"/>
    </source>
</evidence>
<keyword evidence="11" id="KW-1185">Reference proteome</keyword>
<dbReference type="InterPro" id="IPR018200">
    <property type="entry name" value="USP_CS"/>
</dbReference>
<feature type="compositionally biased region" description="Basic residues" evidence="8">
    <location>
        <begin position="235"/>
        <end position="245"/>
    </location>
</feature>
<dbReference type="PANTHER" id="PTHR24006:SF758">
    <property type="entry name" value="UBIQUITIN CARBOXYL-TERMINAL HYDROLASE 36"/>
    <property type="match status" value="1"/>
</dbReference>
<evidence type="ECO:0000256" key="6">
    <source>
        <dbReference type="ARBA" id="ARBA00022801"/>
    </source>
</evidence>
<dbReference type="PROSITE" id="PS50235">
    <property type="entry name" value="USP_3"/>
    <property type="match status" value="1"/>
</dbReference>
<evidence type="ECO:0000256" key="8">
    <source>
        <dbReference type="SAM" id="MobiDB-lite"/>
    </source>
</evidence>
<sequence>MTIYDAPKILCIHLKRFTSSGQKNNRRVTFDTKLKLNPYMSTNKKHPDLSYNLYGVLVHAGSSSNSGHYYCYVKGSNGVWYCMNDSIVSLVKLDTVLDANAYMLFYSEDQGGSQTTRLNDAKTNGVPNGAPSVSTQGKRPLMNGDDMEELDRPSQGKMKRLRMDESGKGPKSDESGKGPRSDGSGKGPKSDESGKRPRSDDDDLGTKVDRSMTEHLDKRPKTEQPKELTKEERWRLKKELRKAKKRANDFELAALTNGPTPPLKNQSPLADLDDTLRSPAPPPQLHQSKPMVISISSNSSSDWTVSDGAIKSPVAEELRRKREEKQNDVHDIESSSSSDGWTVKPRVTTQAVVVWNNESSGSKREKLQVLVEREAEFKSSEVKESMLTDVKHMLGSKVSTWEETSIGVTKGREDILRSLRPKHHRPDAYDVDYDRGKVKKVKNKPEGSATGGGKIANKFQTEQDIRNLSKVPKE</sequence>
<reference evidence="10" key="1">
    <citation type="journal article" date="2020" name="Fungal Divers.">
        <title>Resolving the Mortierellaceae phylogeny through synthesis of multi-gene phylogenetics and phylogenomics.</title>
        <authorList>
            <person name="Vandepol N."/>
            <person name="Liber J."/>
            <person name="Desiro A."/>
            <person name="Na H."/>
            <person name="Kennedy M."/>
            <person name="Barry K."/>
            <person name="Grigoriev I.V."/>
            <person name="Miller A.N."/>
            <person name="O'Donnell K."/>
            <person name="Stajich J.E."/>
            <person name="Bonito G."/>
        </authorList>
    </citation>
    <scope>NUCLEOTIDE SEQUENCE</scope>
    <source>
        <strain evidence="10">MES-2147</strain>
    </source>
</reference>
<evidence type="ECO:0000256" key="5">
    <source>
        <dbReference type="ARBA" id="ARBA00022786"/>
    </source>
</evidence>
<dbReference type="PROSITE" id="PS00973">
    <property type="entry name" value="USP_2"/>
    <property type="match status" value="1"/>
</dbReference>
<dbReference type="InterPro" id="IPR028889">
    <property type="entry name" value="USP"/>
</dbReference>
<comment type="similarity">
    <text evidence="2">Belongs to the peptidase C19 family.</text>
</comment>
<dbReference type="InterPro" id="IPR050164">
    <property type="entry name" value="Peptidase_C19"/>
</dbReference>
<comment type="caution">
    <text evidence="10">The sequence shown here is derived from an EMBL/GenBank/DDBJ whole genome shotgun (WGS) entry which is preliminary data.</text>
</comment>
<keyword evidence="6 10" id="KW-0378">Hydrolase</keyword>
<feature type="region of interest" description="Disordered" evidence="8">
    <location>
        <begin position="436"/>
        <end position="474"/>
    </location>
</feature>
<dbReference type="GO" id="GO:0005634">
    <property type="term" value="C:nucleus"/>
    <property type="evidence" value="ECO:0007669"/>
    <property type="project" value="TreeGrafter"/>
</dbReference>
<keyword evidence="4" id="KW-0645">Protease</keyword>
<dbReference type="Pfam" id="PF00443">
    <property type="entry name" value="UCH"/>
    <property type="match status" value="1"/>
</dbReference>
<dbReference type="SUPFAM" id="SSF54001">
    <property type="entry name" value="Cysteine proteinases"/>
    <property type="match status" value="1"/>
</dbReference>
<evidence type="ECO:0000256" key="1">
    <source>
        <dbReference type="ARBA" id="ARBA00000707"/>
    </source>
</evidence>
<dbReference type="GO" id="GO:0004843">
    <property type="term" value="F:cysteine-type deubiquitinase activity"/>
    <property type="evidence" value="ECO:0007669"/>
    <property type="project" value="UniProtKB-EC"/>
</dbReference>
<proteinExistence type="inferred from homology"/>
<dbReference type="PANTHER" id="PTHR24006">
    <property type="entry name" value="UBIQUITIN CARBOXYL-TERMINAL HYDROLASE"/>
    <property type="match status" value="1"/>
</dbReference>
<dbReference type="InterPro" id="IPR038765">
    <property type="entry name" value="Papain-like_cys_pep_sf"/>
</dbReference>
<organism evidence="10 11">
    <name type="scientific">Modicella reniformis</name>
    <dbReference type="NCBI Taxonomy" id="1440133"/>
    <lineage>
        <taxon>Eukaryota</taxon>
        <taxon>Fungi</taxon>
        <taxon>Fungi incertae sedis</taxon>
        <taxon>Mucoromycota</taxon>
        <taxon>Mortierellomycotina</taxon>
        <taxon>Mortierellomycetes</taxon>
        <taxon>Mortierellales</taxon>
        <taxon>Mortierellaceae</taxon>
        <taxon>Modicella</taxon>
    </lineage>
</organism>
<feature type="compositionally biased region" description="Basic and acidic residues" evidence="8">
    <location>
        <begin position="314"/>
        <end position="333"/>
    </location>
</feature>
<dbReference type="EC" id="3.4.19.12" evidence="3"/>
<feature type="region of interest" description="Disordered" evidence="8">
    <location>
        <begin position="111"/>
        <end position="343"/>
    </location>
</feature>
<evidence type="ECO:0000313" key="11">
    <source>
        <dbReference type="Proteomes" id="UP000749646"/>
    </source>
</evidence>
<feature type="domain" description="USP" evidence="9">
    <location>
        <begin position="1"/>
        <end position="109"/>
    </location>
</feature>
<dbReference type="GO" id="GO:0005829">
    <property type="term" value="C:cytosol"/>
    <property type="evidence" value="ECO:0007669"/>
    <property type="project" value="TreeGrafter"/>
</dbReference>
<dbReference type="GO" id="GO:0006508">
    <property type="term" value="P:proteolysis"/>
    <property type="evidence" value="ECO:0007669"/>
    <property type="project" value="UniProtKB-KW"/>
</dbReference>